<keyword evidence="3" id="KW-1185">Reference proteome</keyword>
<evidence type="ECO:0000313" key="2">
    <source>
        <dbReference type="EMBL" id="SEM74202.1"/>
    </source>
</evidence>
<dbReference type="Proteomes" id="UP000199372">
    <property type="component" value="Unassembled WGS sequence"/>
</dbReference>
<evidence type="ECO:0000313" key="3">
    <source>
        <dbReference type="Proteomes" id="UP000199372"/>
    </source>
</evidence>
<feature type="signal peptide" evidence="1">
    <location>
        <begin position="1"/>
        <end position="16"/>
    </location>
</feature>
<dbReference type="PROSITE" id="PS51257">
    <property type="entry name" value="PROKAR_LIPOPROTEIN"/>
    <property type="match status" value="1"/>
</dbReference>
<evidence type="ECO:0000256" key="1">
    <source>
        <dbReference type="SAM" id="SignalP"/>
    </source>
</evidence>
<feature type="chain" id="PRO_5011663011" description="Lipoprotein" evidence="1">
    <location>
        <begin position="17"/>
        <end position="93"/>
    </location>
</feature>
<organism evidence="2 3">
    <name type="scientific">Palleronia pelagia</name>
    <dbReference type="NCBI Taxonomy" id="387096"/>
    <lineage>
        <taxon>Bacteria</taxon>
        <taxon>Pseudomonadati</taxon>
        <taxon>Pseudomonadota</taxon>
        <taxon>Alphaproteobacteria</taxon>
        <taxon>Rhodobacterales</taxon>
        <taxon>Roseobacteraceae</taxon>
        <taxon>Palleronia</taxon>
    </lineage>
</organism>
<dbReference type="AlphaFoldDB" id="A0A1H8ATX4"/>
<evidence type="ECO:0008006" key="4">
    <source>
        <dbReference type="Google" id="ProtNLM"/>
    </source>
</evidence>
<accession>A0A1H8ATX4</accession>
<gene>
    <name evidence="2" type="ORF">SAMN04488011_101309</name>
</gene>
<keyword evidence="1" id="KW-0732">Signal</keyword>
<reference evidence="3" key="1">
    <citation type="submission" date="2016-10" db="EMBL/GenBank/DDBJ databases">
        <authorList>
            <person name="Varghese N."/>
            <person name="Submissions S."/>
        </authorList>
    </citation>
    <scope>NUCLEOTIDE SEQUENCE [LARGE SCALE GENOMIC DNA]</scope>
    <source>
        <strain evidence="3">DSM 26893</strain>
    </source>
</reference>
<dbReference type="EMBL" id="FOCM01000001">
    <property type="protein sequence ID" value="SEM74202.1"/>
    <property type="molecule type" value="Genomic_DNA"/>
</dbReference>
<proteinExistence type="predicted"/>
<dbReference type="OrthoDB" id="7691501at2"/>
<protein>
    <recommendedName>
        <fullName evidence="4">Lipoprotein</fullName>
    </recommendedName>
</protein>
<name>A0A1H8ATX4_9RHOB</name>
<sequence length="93" mass="9299">MPVIARAAIISLAGLAACGPMSPEAAQRVCADRARAAAGPTGTVGIGVGSGGVATDLEIGISSDFIRGRDPQAVYDDCMARRTQVGATVNVAR</sequence>